<dbReference type="SUPFAM" id="SSF47005">
    <property type="entry name" value="Peripheral subunit-binding domain of 2-oxo acid dehydrogenase complex"/>
    <property type="match status" value="1"/>
</dbReference>
<evidence type="ECO:0000256" key="6">
    <source>
        <dbReference type="ARBA" id="ARBA00023315"/>
    </source>
</evidence>
<dbReference type="InterPro" id="IPR003016">
    <property type="entry name" value="2-oxoA_DH_lipoyl-BS"/>
</dbReference>
<keyword evidence="13" id="KW-1185">Reference proteome</keyword>
<evidence type="ECO:0000313" key="12">
    <source>
        <dbReference type="EMBL" id="SDF24717.1"/>
    </source>
</evidence>
<comment type="cofactor">
    <cofactor evidence="1 9">
        <name>(R)-lipoate</name>
        <dbReference type="ChEBI" id="CHEBI:83088"/>
    </cofactor>
</comment>
<dbReference type="InterPro" id="IPR004167">
    <property type="entry name" value="PSBD"/>
</dbReference>
<dbReference type="PANTHER" id="PTHR43178:SF2">
    <property type="entry name" value="DIHYDROLIPOYLLYSINE-RESIDUE ACETYLTRANSFERASE COMPONENT OF PYRUVATE DEHYDROGENASE COMPLEX"/>
    <property type="match status" value="1"/>
</dbReference>
<keyword evidence="4 9" id="KW-0808">Transferase</keyword>
<keyword evidence="6 9" id="KW-0012">Acyltransferase</keyword>
<dbReference type="PANTHER" id="PTHR43178">
    <property type="entry name" value="DIHYDROLIPOAMIDE ACETYLTRANSFERASE COMPONENT OF PYRUVATE DEHYDROGENASE COMPLEX"/>
    <property type="match status" value="1"/>
</dbReference>
<organism evidence="12 13">
    <name type="scientific">Salipiger thiooxidans</name>
    <dbReference type="NCBI Taxonomy" id="282683"/>
    <lineage>
        <taxon>Bacteria</taxon>
        <taxon>Pseudomonadati</taxon>
        <taxon>Pseudomonadota</taxon>
        <taxon>Alphaproteobacteria</taxon>
        <taxon>Rhodobacterales</taxon>
        <taxon>Roseobacteraceae</taxon>
        <taxon>Salipiger</taxon>
    </lineage>
</organism>
<dbReference type="PROSITE" id="PS50968">
    <property type="entry name" value="BIOTINYL_LIPOYL"/>
    <property type="match status" value="2"/>
</dbReference>
<dbReference type="AlphaFoldDB" id="A0A1G7JIF9"/>
<dbReference type="SUPFAM" id="SSF52777">
    <property type="entry name" value="CoA-dependent acyltransferases"/>
    <property type="match status" value="1"/>
</dbReference>
<dbReference type="Gene3D" id="3.30.559.10">
    <property type="entry name" value="Chloramphenicol acetyltransferase-like domain"/>
    <property type="match status" value="1"/>
</dbReference>
<evidence type="ECO:0000256" key="3">
    <source>
        <dbReference type="ARBA" id="ARBA00011484"/>
    </source>
</evidence>
<evidence type="ECO:0000259" key="11">
    <source>
        <dbReference type="PROSITE" id="PS51826"/>
    </source>
</evidence>
<dbReference type="Pfam" id="PF00198">
    <property type="entry name" value="2-oxoacid_dh"/>
    <property type="match status" value="1"/>
</dbReference>
<evidence type="ECO:0000256" key="8">
    <source>
        <dbReference type="ARBA" id="ARBA00048370"/>
    </source>
</evidence>
<dbReference type="InterPro" id="IPR000089">
    <property type="entry name" value="Biotin_lipoyl"/>
</dbReference>
<reference evidence="13" key="1">
    <citation type="submission" date="2016-10" db="EMBL/GenBank/DDBJ databases">
        <authorList>
            <person name="Varghese N."/>
            <person name="Submissions S."/>
        </authorList>
    </citation>
    <scope>NUCLEOTIDE SEQUENCE [LARGE SCALE GENOMIC DNA]</scope>
    <source>
        <strain evidence="13">DSM 10146</strain>
    </source>
</reference>
<dbReference type="InterPro" id="IPR011053">
    <property type="entry name" value="Single_hybrid_motif"/>
</dbReference>
<keyword evidence="5 9" id="KW-0450">Lipoyl</keyword>
<evidence type="ECO:0000256" key="4">
    <source>
        <dbReference type="ARBA" id="ARBA00022679"/>
    </source>
</evidence>
<dbReference type="GO" id="GO:0006086">
    <property type="term" value="P:pyruvate decarboxylation to acetyl-CoA"/>
    <property type="evidence" value="ECO:0007669"/>
    <property type="project" value="TreeGrafter"/>
</dbReference>
<evidence type="ECO:0000256" key="9">
    <source>
        <dbReference type="RuleBase" id="RU003423"/>
    </source>
</evidence>
<gene>
    <name evidence="12" type="ORF">SAMN04488105_11583</name>
</gene>
<evidence type="ECO:0000256" key="2">
    <source>
        <dbReference type="ARBA" id="ARBA00007317"/>
    </source>
</evidence>
<name>A0A1G7JIF9_9RHOB</name>
<feature type="domain" description="Peripheral subunit-binding (PSBD)" evidence="11">
    <location>
        <begin position="233"/>
        <end position="270"/>
    </location>
</feature>
<dbReference type="GO" id="GO:0005737">
    <property type="term" value="C:cytoplasm"/>
    <property type="evidence" value="ECO:0007669"/>
    <property type="project" value="TreeGrafter"/>
</dbReference>
<dbReference type="OrthoDB" id="9805770at2"/>
<dbReference type="Proteomes" id="UP000198994">
    <property type="component" value="Unassembled WGS sequence"/>
</dbReference>
<dbReference type="PROSITE" id="PS51826">
    <property type="entry name" value="PSBD"/>
    <property type="match status" value="1"/>
</dbReference>
<comment type="function">
    <text evidence="7">The pyruvate dehydrogenase complex catalyzes the overall conversion of pyruvate to acetyl-CoA and CO(2). It contains multiple copies of three enzymatic components: pyruvate dehydrogenase (E1), dihydrolipoamide acetyltransferase (E2) and lipoamide dehydrogenase (E3).</text>
</comment>
<feature type="domain" description="Lipoyl-binding" evidence="10">
    <location>
        <begin position="4"/>
        <end position="78"/>
    </location>
</feature>
<dbReference type="GO" id="GO:0004742">
    <property type="term" value="F:dihydrolipoyllysine-residue acetyltransferase activity"/>
    <property type="evidence" value="ECO:0007669"/>
    <property type="project" value="UniProtKB-EC"/>
</dbReference>
<evidence type="ECO:0000256" key="7">
    <source>
        <dbReference type="ARBA" id="ARBA00025211"/>
    </source>
</evidence>
<evidence type="ECO:0000256" key="1">
    <source>
        <dbReference type="ARBA" id="ARBA00001938"/>
    </source>
</evidence>
<dbReference type="Pfam" id="PF02817">
    <property type="entry name" value="E3_binding"/>
    <property type="match status" value="1"/>
</dbReference>
<dbReference type="GO" id="GO:0031405">
    <property type="term" value="F:lipoic acid binding"/>
    <property type="evidence" value="ECO:0007669"/>
    <property type="project" value="TreeGrafter"/>
</dbReference>
<dbReference type="Gene3D" id="2.40.50.100">
    <property type="match status" value="2"/>
</dbReference>
<dbReference type="RefSeq" id="WP_047998171.1">
    <property type="nucleotide sequence ID" value="NZ_FNAV01000015.1"/>
</dbReference>
<dbReference type="CDD" id="cd06849">
    <property type="entry name" value="lipoyl_domain"/>
    <property type="match status" value="2"/>
</dbReference>
<dbReference type="Gene3D" id="4.10.320.10">
    <property type="entry name" value="E3-binding domain"/>
    <property type="match status" value="1"/>
</dbReference>
<comment type="catalytic activity">
    <reaction evidence="8">
        <text>N(6)-[(R)-dihydrolipoyl]-L-lysyl-[protein] + acetyl-CoA = N(6)-[(R)-S(8)-acetyldihydrolipoyl]-L-lysyl-[protein] + CoA</text>
        <dbReference type="Rhea" id="RHEA:17017"/>
        <dbReference type="Rhea" id="RHEA-COMP:10475"/>
        <dbReference type="Rhea" id="RHEA-COMP:10478"/>
        <dbReference type="ChEBI" id="CHEBI:57287"/>
        <dbReference type="ChEBI" id="CHEBI:57288"/>
        <dbReference type="ChEBI" id="CHEBI:83100"/>
        <dbReference type="ChEBI" id="CHEBI:83111"/>
        <dbReference type="EC" id="2.3.1.12"/>
    </reaction>
</comment>
<comment type="similarity">
    <text evidence="2 9">Belongs to the 2-oxoacid dehydrogenase family.</text>
</comment>
<sequence length="530" mass="55054">MTNTIDVKVPDIGDFSNVLVIEINVSVGDIVAKDDPILMLESDKATLDIPAPTGGKIAAIHVVEGDKLSEGSLVMTLEAAGEVPEADTTRPDVREAADAVPELSASAAAPAEGAGLTGKIELLVPDIGDFTDVPVIEIVIAVGDIIDVDDTVVILESDKATLDVPSAVAGRVVELLVAEGDKVSRGSLLAVVAPESAAPAPTPTAVPAAAAAATVARPTPTPSAPAQPARLAHASPAIRKFARELGVDINAVSGTGPKGRITREDVQDFVKTALAAPSAPAASGADRGLDLLPWPKVDFAKFGEIERVPLSRIARISGPSLARNATIIPHVTNFEDADVTDLEAFRKMVNSEAKDGTKLSILPFVVKAAVAALKQFPKFNASLDGDGLILKKYYNIGVAADTPEGLVVPVIKDADKKGIYDIAAEMTKLAGAARAGKLKVGDMQGATFTISSLGGIGGTNFTPIINAPEVAIFGMTRSAIRPVWDGAAFQPRLVQPMSLSWDHRVVDGVAAAHFLVTMKTILSDFRRISL</sequence>
<dbReference type="PROSITE" id="PS00189">
    <property type="entry name" value="LIPOYL"/>
    <property type="match status" value="2"/>
</dbReference>
<feature type="domain" description="Lipoyl-binding" evidence="10">
    <location>
        <begin position="119"/>
        <end position="193"/>
    </location>
</feature>
<keyword evidence="12" id="KW-0670">Pyruvate</keyword>
<dbReference type="EMBL" id="FNAV01000015">
    <property type="protein sequence ID" value="SDF24717.1"/>
    <property type="molecule type" value="Genomic_DNA"/>
</dbReference>
<comment type="subunit">
    <text evidence="3">Forms a 24-polypeptide structural core with octahedral symmetry.</text>
</comment>
<evidence type="ECO:0000259" key="10">
    <source>
        <dbReference type="PROSITE" id="PS50968"/>
    </source>
</evidence>
<evidence type="ECO:0000256" key="5">
    <source>
        <dbReference type="ARBA" id="ARBA00022823"/>
    </source>
</evidence>
<dbReference type="Pfam" id="PF00364">
    <property type="entry name" value="Biotin_lipoyl"/>
    <property type="match status" value="2"/>
</dbReference>
<dbReference type="STRING" id="282683.SAMN04488105_11583"/>
<protein>
    <recommendedName>
        <fullName evidence="9">Dihydrolipoamide acetyltransferase component of pyruvate dehydrogenase complex</fullName>
        <ecNumber evidence="9">2.3.1.-</ecNumber>
    </recommendedName>
</protein>
<proteinExistence type="inferred from homology"/>
<dbReference type="SUPFAM" id="SSF51230">
    <property type="entry name" value="Single hybrid motif"/>
    <property type="match status" value="2"/>
</dbReference>
<dbReference type="InterPro" id="IPR001078">
    <property type="entry name" value="2-oxoacid_DH_actylTfrase"/>
</dbReference>
<dbReference type="InterPro" id="IPR050743">
    <property type="entry name" value="2-oxoacid_DH_E2_comp"/>
</dbReference>
<dbReference type="InterPro" id="IPR023213">
    <property type="entry name" value="CAT-like_dom_sf"/>
</dbReference>
<evidence type="ECO:0000313" key="13">
    <source>
        <dbReference type="Proteomes" id="UP000198994"/>
    </source>
</evidence>
<dbReference type="InterPro" id="IPR036625">
    <property type="entry name" value="E3-bd_dom_sf"/>
</dbReference>
<dbReference type="EC" id="2.3.1.-" evidence="9"/>
<dbReference type="FunFam" id="3.30.559.10:FF:000004">
    <property type="entry name" value="Acetyltransferase component of pyruvate dehydrogenase complex"/>
    <property type="match status" value="1"/>
</dbReference>
<accession>A0A1G7JIF9</accession>